<accession>A0A9P4JHV0</accession>
<dbReference type="FunFam" id="1.10.238.10:FF:000445">
    <property type="entry name" value="Phosphatidylserine decarboxylase proenzyme 2"/>
    <property type="match status" value="1"/>
</dbReference>
<dbReference type="SMART" id="SM00239">
    <property type="entry name" value="C2"/>
    <property type="match status" value="2"/>
</dbReference>
<evidence type="ECO:0000259" key="14">
    <source>
        <dbReference type="PROSITE" id="PS50004"/>
    </source>
</evidence>
<evidence type="ECO:0000256" key="1">
    <source>
        <dbReference type="ARBA" id="ARBA00005189"/>
    </source>
</evidence>
<feature type="compositionally biased region" description="Acidic residues" evidence="13">
    <location>
        <begin position="219"/>
        <end position="237"/>
    </location>
</feature>
<feature type="active site" description="Charge relay system; for autoendoproteolytic cleavage activity" evidence="12">
    <location>
        <position position="860"/>
    </location>
</feature>
<dbReference type="PROSITE" id="PS50222">
    <property type="entry name" value="EF_HAND_2"/>
    <property type="match status" value="1"/>
</dbReference>
<dbReference type="EC" id="4.1.1.65" evidence="12"/>
<dbReference type="Gene3D" id="1.10.238.10">
    <property type="entry name" value="EF-hand"/>
    <property type="match status" value="1"/>
</dbReference>
<evidence type="ECO:0000256" key="4">
    <source>
        <dbReference type="ARBA" id="ARBA00022837"/>
    </source>
</evidence>
<dbReference type="Pfam" id="PF00168">
    <property type="entry name" value="C2"/>
    <property type="match status" value="2"/>
</dbReference>
<organism evidence="16 17">
    <name type="scientific">Delitschia confertaspora ATCC 74209</name>
    <dbReference type="NCBI Taxonomy" id="1513339"/>
    <lineage>
        <taxon>Eukaryota</taxon>
        <taxon>Fungi</taxon>
        <taxon>Dikarya</taxon>
        <taxon>Ascomycota</taxon>
        <taxon>Pezizomycotina</taxon>
        <taxon>Dothideomycetes</taxon>
        <taxon>Pleosporomycetidae</taxon>
        <taxon>Pleosporales</taxon>
        <taxon>Delitschiaceae</taxon>
        <taxon>Delitschia</taxon>
    </lineage>
</organism>
<dbReference type="EMBL" id="ML994062">
    <property type="protein sequence ID" value="KAF2199682.1"/>
    <property type="molecule type" value="Genomic_DNA"/>
</dbReference>
<evidence type="ECO:0000313" key="17">
    <source>
        <dbReference type="Proteomes" id="UP000799536"/>
    </source>
</evidence>
<dbReference type="PANTHER" id="PTHR10067">
    <property type="entry name" value="PHOSPHATIDYLSERINE DECARBOXYLASE"/>
    <property type="match status" value="1"/>
</dbReference>
<feature type="region of interest" description="Disordered" evidence="13">
    <location>
        <begin position="608"/>
        <end position="629"/>
    </location>
</feature>
<dbReference type="InterPro" id="IPR000008">
    <property type="entry name" value="C2_dom"/>
</dbReference>
<dbReference type="GO" id="GO:0005795">
    <property type="term" value="C:Golgi stack"/>
    <property type="evidence" value="ECO:0007669"/>
    <property type="project" value="UniProtKB-UniRule"/>
</dbReference>
<dbReference type="Pfam" id="PF02666">
    <property type="entry name" value="PS_Dcarbxylase"/>
    <property type="match status" value="1"/>
</dbReference>
<keyword evidence="12" id="KW-0333">Golgi apparatus</keyword>
<feature type="domain" description="C2" evidence="14">
    <location>
        <begin position="36"/>
        <end position="154"/>
    </location>
</feature>
<dbReference type="InterPro" id="IPR011992">
    <property type="entry name" value="EF-hand-dom_pair"/>
</dbReference>
<evidence type="ECO:0000256" key="7">
    <source>
        <dbReference type="ARBA" id="ARBA00023145"/>
    </source>
</evidence>
<feature type="region of interest" description="Disordered" evidence="13">
    <location>
        <begin position="371"/>
        <end position="469"/>
    </location>
</feature>
<comment type="caution">
    <text evidence="16">The sequence shown here is derived from an EMBL/GenBank/DDBJ whole genome shotgun (WGS) entry which is preliminary data.</text>
</comment>
<comment type="catalytic activity">
    <reaction evidence="12">
        <text>a 1,2-diacyl-sn-glycero-3-phospho-L-serine + H(+) = a 1,2-diacyl-sn-glycero-3-phosphoethanolamine + CO2</text>
        <dbReference type="Rhea" id="RHEA:20828"/>
        <dbReference type="ChEBI" id="CHEBI:15378"/>
        <dbReference type="ChEBI" id="CHEBI:16526"/>
        <dbReference type="ChEBI" id="CHEBI:57262"/>
        <dbReference type="ChEBI" id="CHEBI:64612"/>
        <dbReference type="EC" id="4.1.1.65"/>
    </reaction>
</comment>
<keyword evidence="7 12" id="KW-0865">Zymogen</keyword>
<dbReference type="PROSITE" id="PS00018">
    <property type="entry name" value="EF_HAND_1"/>
    <property type="match status" value="1"/>
</dbReference>
<keyword evidence="2 12" id="KW-0444">Lipid biosynthesis</keyword>
<feature type="compositionally biased region" description="Low complexity" evidence="13">
    <location>
        <begin position="1076"/>
        <end position="1088"/>
    </location>
</feature>
<keyword evidence="4" id="KW-0106">Calcium</keyword>
<feature type="domain" description="C2" evidence="14">
    <location>
        <begin position="260"/>
        <end position="385"/>
    </location>
</feature>
<comment type="domain">
    <text evidence="12">The C2 domains have an essential, but non-catalytic function. They may facilitate interactions with other proteins and are required for lipid transport function.</text>
</comment>
<dbReference type="SUPFAM" id="SSF49562">
    <property type="entry name" value="C2 domain (Calcium/lipid-binding domain, CaLB)"/>
    <property type="match status" value="2"/>
</dbReference>
<dbReference type="GO" id="GO:0010008">
    <property type="term" value="C:endosome membrane"/>
    <property type="evidence" value="ECO:0007669"/>
    <property type="project" value="UniProtKB-SubCell"/>
</dbReference>
<keyword evidence="17" id="KW-1185">Reference proteome</keyword>
<gene>
    <name evidence="12" type="primary">PSD2</name>
    <name evidence="16" type="ORF">GQ43DRAFT_442278</name>
</gene>
<feature type="compositionally biased region" description="Low complexity" evidence="13">
    <location>
        <begin position="409"/>
        <end position="421"/>
    </location>
</feature>
<dbReference type="InterPro" id="IPR033177">
    <property type="entry name" value="PSD-B"/>
</dbReference>
<keyword evidence="9 12" id="KW-0456">Lyase</keyword>
<dbReference type="GO" id="GO:0000139">
    <property type="term" value="C:Golgi membrane"/>
    <property type="evidence" value="ECO:0007669"/>
    <property type="project" value="UniProtKB-SubCell"/>
</dbReference>
<reference evidence="16" key="1">
    <citation type="journal article" date="2020" name="Stud. Mycol.">
        <title>101 Dothideomycetes genomes: a test case for predicting lifestyles and emergence of pathogens.</title>
        <authorList>
            <person name="Haridas S."/>
            <person name="Albert R."/>
            <person name="Binder M."/>
            <person name="Bloem J."/>
            <person name="Labutti K."/>
            <person name="Salamov A."/>
            <person name="Andreopoulos B."/>
            <person name="Baker S."/>
            <person name="Barry K."/>
            <person name="Bills G."/>
            <person name="Bluhm B."/>
            <person name="Cannon C."/>
            <person name="Castanera R."/>
            <person name="Culley D."/>
            <person name="Daum C."/>
            <person name="Ezra D."/>
            <person name="Gonzalez J."/>
            <person name="Henrissat B."/>
            <person name="Kuo A."/>
            <person name="Liang C."/>
            <person name="Lipzen A."/>
            <person name="Lutzoni F."/>
            <person name="Magnuson J."/>
            <person name="Mondo S."/>
            <person name="Nolan M."/>
            <person name="Ohm R."/>
            <person name="Pangilinan J."/>
            <person name="Park H.-J."/>
            <person name="Ramirez L."/>
            <person name="Alfaro M."/>
            <person name="Sun H."/>
            <person name="Tritt A."/>
            <person name="Yoshinaga Y."/>
            <person name="Zwiers L.-H."/>
            <person name="Turgeon B."/>
            <person name="Goodwin S."/>
            <person name="Spatafora J."/>
            <person name="Crous P."/>
            <person name="Grigoriev I."/>
        </authorList>
    </citation>
    <scope>NUCLEOTIDE SEQUENCE</scope>
    <source>
        <strain evidence="16">ATCC 74209</strain>
    </source>
</reference>
<dbReference type="InterPro" id="IPR018247">
    <property type="entry name" value="EF_Hand_1_Ca_BS"/>
</dbReference>
<dbReference type="OrthoDB" id="67700at2759"/>
<proteinExistence type="inferred from homology"/>
<evidence type="ECO:0000256" key="2">
    <source>
        <dbReference type="ARBA" id="ARBA00022516"/>
    </source>
</evidence>
<feature type="site" description="Cleavage (non-hydrolytic); by autocatalysis" evidence="12">
    <location>
        <begin position="1004"/>
        <end position="1005"/>
    </location>
</feature>
<comment type="function">
    <text evidence="12">Catalyzes the formation of phosphatidylethanolamine (PtdEtn) from phosphatidylserine (PtdSer). Plays a central role in phospholipid metabolism and in the interorganelle trafficking of phosphatidylserine.</text>
</comment>
<feature type="active site" description="Schiff-base intermediate with substrate; via pyruvic acid; for decarboxylase activity" evidence="12">
    <location>
        <position position="1005"/>
    </location>
</feature>
<evidence type="ECO:0000259" key="15">
    <source>
        <dbReference type="PROSITE" id="PS50222"/>
    </source>
</evidence>
<evidence type="ECO:0000256" key="3">
    <source>
        <dbReference type="ARBA" id="ARBA00022793"/>
    </source>
</evidence>
<feature type="domain" description="EF-hand" evidence="15">
    <location>
        <begin position="514"/>
        <end position="549"/>
    </location>
</feature>
<keyword evidence="12" id="KW-0967">Endosome</keyword>
<dbReference type="GO" id="GO:0006646">
    <property type="term" value="P:phosphatidylethanolamine biosynthetic process"/>
    <property type="evidence" value="ECO:0007669"/>
    <property type="project" value="UniProtKB-UniRule"/>
</dbReference>
<dbReference type="InterPro" id="IPR003817">
    <property type="entry name" value="PS_Dcarbxylase"/>
</dbReference>
<evidence type="ECO:0000256" key="6">
    <source>
        <dbReference type="ARBA" id="ARBA00023136"/>
    </source>
</evidence>
<evidence type="ECO:0000256" key="11">
    <source>
        <dbReference type="ARBA" id="ARBA00023317"/>
    </source>
</evidence>
<dbReference type="FunFam" id="2.60.40.150:FF:000198">
    <property type="entry name" value="Phosphatidylserine decarboxylase proenzyme 2"/>
    <property type="match status" value="1"/>
</dbReference>
<comment type="pathway">
    <text evidence="1">Lipid metabolism.</text>
</comment>
<evidence type="ECO:0000256" key="9">
    <source>
        <dbReference type="ARBA" id="ARBA00023239"/>
    </source>
</evidence>
<dbReference type="GO" id="GO:0004609">
    <property type="term" value="F:phosphatidylserine decarboxylase activity"/>
    <property type="evidence" value="ECO:0007669"/>
    <property type="project" value="UniProtKB-UniRule"/>
</dbReference>
<comment type="cofactor">
    <cofactor evidence="12">
        <name>pyruvate</name>
        <dbReference type="ChEBI" id="CHEBI:15361"/>
    </cofactor>
    <text evidence="12">Binds 1 pyruvoyl group covalently per subunit.</text>
</comment>
<dbReference type="PANTHER" id="PTHR10067:SF17">
    <property type="entry name" value="PHOSPHATIDYLSERINE DECARBOXYLASE PROENZYME 2"/>
    <property type="match status" value="1"/>
</dbReference>
<keyword evidence="5 12" id="KW-0443">Lipid metabolism</keyword>
<feature type="active site" description="Charge relay system; for autoendoproteolytic cleavage activity" evidence="12">
    <location>
        <position position="1005"/>
    </location>
</feature>
<feature type="active site" description="Charge relay system; for autoendoproteolytic cleavage activity" evidence="12">
    <location>
        <position position="918"/>
    </location>
</feature>
<evidence type="ECO:0000256" key="10">
    <source>
        <dbReference type="ARBA" id="ARBA00023264"/>
    </source>
</evidence>
<comment type="subunit">
    <text evidence="12">Heterodimer of a large membrane-associated beta subunit and a small pyruvoyl-containing alpha subunit. Interacts with pstB2. This interaction may be a means to structurally tether the donor membrane (ER) harboring PstB2 to acceptor membranes (Golgi/endosomes) harboring PSD2 during PtdSer transport to the site of PtdEtn synthesis.</text>
</comment>
<dbReference type="PROSITE" id="PS50004">
    <property type="entry name" value="C2"/>
    <property type="match status" value="2"/>
</dbReference>
<protein>
    <recommendedName>
        <fullName evidence="12">Phosphatidylserine decarboxylase proenzyme 2</fullName>
        <ecNumber evidence="12">4.1.1.65</ecNumber>
    </recommendedName>
    <component>
        <recommendedName>
            <fullName evidence="12">Phosphatidylserine decarboxylase 2 beta chain</fullName>
        </recommendedName>
    </component>
    <component>
        <recommendedName>
            <fullName evidence="12">Phosphatidylserine decarboxylase 2 alpha chain</fullName>
        </recommendedName>
    </component>
</protein>
<evidence type="ECO:0000256" key="13">
    <source>
        <dbReference type="SAM" id="MobiDB-lite"/>
    </source>
</evidence>
<keyword evidence="6 12" id="KW-0472">Membrane</keyword>
<feature type="chain" id="PRO_5040551265" description="Phosphatidylserine decarboxylase 2 alpha chain" evidence="12">
    <location>
        <begin position="1005"/>
        <end position="1088"/>
    </location>
</feature>
<dbReference type="GO" id="GO:0005509">
    <property type="term" value="F:calcium ion binding"/>
    <property type="evidence" value="ECO:0007669"/>
    <property type="project" value="InterPro"/>
</dbReference>
<dbReference type="GO" id="GO:0016540">
    <property type="term" value="P:protein autoprocessing"/>
    <property type="evidence" value="ECO:0007669"/>
    <property type="project" value="UniProtKB-UniRule"/>
</dbReference>
<dbReference type="InterPro" id="IPR033179">
    <property type="entry name" value="PSD_type2_pro"/>
</dbReference>
<evidence type="ECO:0000256" key="8">
    <source>
        <dbReference type="ARBA" id="ARBA00023209"/>
    </source>
</evidence>
<comment type="pathway">
    <text evidence="12">Phospholipid metabolism; phosphatidylethanolamine biosynthesis; phosphatidylethanolamine from CDP-diacylglycerol: step 2/2.</text>
</comment>
<feature type="region of interest" description="Disordered" evidence="13">
    <location>
        <begin position="1042"/>
        <end position="1088"/>
    </location>
</feature>
<evidence type="ECO:0000313" key="16">
    <source>
        <dbReference type="EMBL" id="KAF2199682.1"/>
    </source>
</evidence>
<name>A0A9P4JHV0_9PLEO</name>
<dbReference type="FunFam" id="2.60.40.150:FF:000295">
    <property type="entry name" value="Phosphatidylserine decarboxylase proenzyme 2"/>
    <property type="match status" value="1"/>
</dbReference>
<feature type="region of interest" description="Disordered" evidence="13">
    <location>
        <begin position="1"/>
        <end position="41"/>
    </location>
</feature>
<evidence type="ECO:0000256" key="5">
    <source>
        <dbReference type="ARBA" id="ARBA00023098"/>
    </source>
</evidence>
<feature type="compositionally biased region" description="Polar residues" evidence="13">
    <location>
        <begin position="430"/>
        <end position="448"/>
    </location>
</feature>
<feature type="region of interest" description="Disordered" evidence="13">
    <location>
        <begin position="219"/>
        <end position="247"/>
    </location>
</feature>
<comment type="subcellular location">
    <subcellularLocation>
        <location evidence="12">Golgi apparatus membrane</location>
        <topology evidence="12">Peripheral membrane protein</topology>
        <orientation evidence="12">Cytoplasmic side</orientation>
    </subcellularLocation>
    <subcellularLocation>
        <location evidence="12">Endosome membrane</location>
        <topology evidence="12">Peripheral membrane protein</topology>
        <orientation evidence="12">Cytoplasmic side</orientation>
    </subcellularLocation>
</comment>
<feature type="compositionally biased region" description="Polar residues" evidence="13">
    <location>
        <begin position="32"/>
        <end position="41"/>
    </location>
</feature>
<dbReference type="SUPFAM" id="SSF47473">
    <property type="entry name" value="EF-hand"/>
    <property type="match status" value="1"/>
</dbReference>
<comment type="similarity">
    <text evidence="12">Belongs to the phosphatidylserine decarboxylase family. PSD-B subfamily. Eukaryotic type II sub-subfamily.</text>
</comment>
<dbReference type="Gene3D" id="2.60.40.150">
    <property type="entry name" value="C2 domain"/>
    <property type="match status" value="2"/>
</dbReference>
<dbReference type="HAMAP" id="MF_00663">
    <property type="entry name" value="PS_decarb_PSD_B_type2"/>
    <property type="match status" value="1"/>
</dbReference>
<comment type="PTM">
    <text evidence="12">Is synthesized initially as an inactive proenzyme. Formation of the active enzyme involves a self-maturation process in which the active site pyruvoyl group is generated from an internal serine residue via an autocatalytic post-translational modification. Two non-identical subunits are generated from the proenzyme in this reaction, and the pyruvate is formed at the N-terminus of the alpha chain, which is derived from the carboxyl end of the proenzyme. The autoendoproteolytic cleavage occurs by a canonical serine protease mechanism, in which the side chain hydroxyl group of the serine supplies its oxygen atom to form the C-terminus of the beta chain, while the remainder of the serine residue undergoes an oxidative deamination to produce ammonia and the pyruvoyl prosthetic group on the alpha chain. During this reaction, the Ser that is part of the protease active site of the proenzyme becomes the pyruvoyl prosthetic group, which constitutes an essential element of the active site of the mature decarboxylase.</text>
</comment>
<dbReference type="CDD" id="cd04024">
    <property type="entry name" value="C2A_Synaptotagmin-like"/>
    <property type="match status" value="1"/>
</dbReference>
<feature type="chain" id="PRO_5040551266" description="Phosphatidylserine decarboxylase 2 beta chain" evidence="12">
    <location>
        <begin position="1"/>
        <end position="1004"/>
    </location>
</feature>
<keyword evidence="10 12" id="KW-1208">Phospholipid metabolism</keyword>
<feature type="compositionally biased region" description="Polar residues" evidence="13">
    <location>
        <begin position="1"/>
        <end position="10"/>
    </location>
</feature>
<dbReference type="NCBIfam" id="TIGR00163">
    <property type="entry name" value="PS_decarb"/>
    <property type="match status" value="1"/>
</dbReference>
<sequence>MPRPTFSSKLSLPHRLKRTNSNTSLPAAPTSAPKSRSTSPKLANMAEAKNTGLVLRAHVIRGRNLAAKDRNGTSDPYLVLTLGDTRQATPAISKTLEPEWNQILDLPVTGVQSLLLEACCWDKDRFGKDYMGEFDVVLEDLFQNGSPSQEPRWYPLESRRTGKKKSVVSGEVLLQFSLLDASNPSATPEEIIQKFMGFAATTPSPDEDDDEALLRMESGDIDDQEDEEEEEESDELQDESKKEEVRHKRRRKLRLAKLKRKVKERAYEFSDKPEVAGVLFLEVVKINDLPPERNVTRTSFDMDPFVITSLGKKTYRTKVINHNLNPVYEEKLVFQVMKHETNYSLNFTVVDRDKFSGNDYIGAVNFPLEKPVSTAPEADPATGLYRLPEPQDSPGLPEARRSRFRLPISRSSSTNSLSRLTKPSLRKESSQNSLSNGKEPSNGSSLLTPPNGPAIPGQDGASGVPAVNLDPTAVDDQDLKWYALPLEMKNKDRWEAKHNPVLHIRAKYLPYKALRQQFWRAMLKQYDADDSGLIDKVELTTMLDTLGSTLHEATIDSFFARFAAENGEELLTFDQVVICLEDQLQGTQEGSVSKGWYSVASSTGDLNNIPGAKSPSLTPGTQTPLNYKADSTSIPTIESENQGKAGEEGATIAADDLTDEKGEEHVIEIRECPICHQPRLNKKSDADIITHVATCASQDWRQVNNIVMGGFVTSSQAQRKWYSKVITKISYGGYKLGANSANILVQDRITGQINEERMSVYVRLGIRLLYKGLKSNNMEKKRIRKLLKSLSIKQGKKYDDPSSASQIPAFIAFHQLDMSEVLLSTSEFKSFNEFFYRALKPGARPCSAPDDPRVVTSPADCRTVVFNSIDQAQTVWVKGREFTVERLLGDAYPEDAKRYHGGSLGIFRLAPQDYHRFHIPVDGVMGEPKTIEGEYYTVNPMAIRSALDVYGENVRVVVPIDSVTHGRVMVICVGAMMVGSTVITRNPGEEVHRAEELGYFKFGGSTLLLLFEPGQMVYDDDLVDNSRSALETLVRVGMSVGHSPSRAAHIPDMRKENPTMEEKQDAKRRIEGSLAPEGVVGPVPGAGM</sequence>
<feature type="compositionally biased region" description="Basic and acidic residues" evidence="13">
    <location>
        <begin position="1049"/>
        <end position="1071"/>
    </location>
</feature>
<evidence type="ECO:0000256" key="12">
    <source>
        <dbReference type="HAMAP-Rule" id="MF_03209"/>
    </source>
</evidence>
<dbReference type="Proteomes" id="UP000799536">
    <property type="component" value="Unassembled WGS sequence"/>
</dbReference>
<keyword evidence="8 12" id="KW-0594">Phospholipid biosynthesis</keyword>
<keyword evidence="11 12" id="KW-0670">Pyruvate</keyword>
<dbReference type="InterPro" id="IPR035892">
    <property type="entry name" value="C2_domain_sf"/>
</dbReference>
<keyword evidence="3 12" id="KW-0210">Decarboxylase</keyword>
<feature type="modified residue" description="Pyruvic acid (Ser); by autocatalysis" evidence="12">
    <location>
        <position position="1005"/>
    </location>
</feature>
<dbReference type="AlphaFoldDB" id="A0A9P4JHV0"/>
<feature type="compositionally biased region" description="Polar residues" evidence="13">
    <location>
        <begin position="615"/>
        <end position="629"/>
    </location>
</feature>
<dbReference type="InterPro" id="IPR002048">
    <property type="entry name" value="EF_hand_dom"/>
</dbReference>